<dbReference type="EMBL" id="CH473973">
    <property type="protein sequence ID" value="EDM13453.1"/>
    <property type="molecule type" value="Genomic_DNA"/>
</dbReference>
<reference evidence="2 3" key="1">
    <citation type="submission" date="2005-07" db="EMBL/GenBank/DDBJ databases">
        <authorList>
            <person name="Mural R.J."/>
            <person name="Li P.W."/>
            <person name="Adams M.D."/>
            <person name="Amanatides P.G."/>
            <person name="Baden-Tillson H."/>
            <person name="Barnstead M."/>
            <person name="Chin S.H."/>
            <person name="Dew I."/>
            <person name="Evans C.A."/>
            <person name="Ferriera S."/>
            <person name="Flanigan M."/>
            <person name="Fosler C."/>
            <person name="Glodek A."/>
            <person name="Gu Z."/>
            <person name="Holt R.A."/>
            <person name="Jennings D."/>
            <person name="Kraft C.L."/>
            <person name="Lu F."/>
            <person name="Nguyen T."/>
            <person name="Nusskern D.R."/>
            <person name="Pfannkoch C.M."/>
            <person name="Sitter C."/>
            <person name="Sutton G.G."/>
            <person name="Venter J.C."/>
            <person name="Wang Z."/>
            <person name="Woodage T."/>
            <person name="Zheng X.H."/>
            <person name="Zhong F."/>
        </authorList>
    </citation>
    <scope>NUCLEOTIDE SEQUENCE [LARGE SCALE GENOMIC DNA]</scope>
    <source>
        <strain>BN</strain>
        <strain evidence="3">Sprague-Dawley</strain>
    </source>
</reference>
<sequence>MVNLAQSKVSERRDSNKELSTSDGHVCRGLS</sequence>
<organism evidence="2 3">
    <name type="scientific">Rattus norvegicus</name>
    <name type="common">Rat</name>
    <dbReference type="NCBI Taxonomy" id="10116"/>
    <lineage>
        <taxon>Eukaryota</taxon>
        <taxon>Metazoa</taxon>
        <taxon>Chordata</taxon>
        <taxon>Craniata</taxon>
        <taxon>Vertebrata</taxon>
        <taxon>Euteleostomi</taxon>
        <taxon>Mammalia</taxon>
        <taxon>Eutheria</taxon>
        <taxon>Euarchontoglires</taxon>
        <taxon>Glires</taxon>
        <taxon>Rodentia</taxon>
        <taxon>Myomorpha</taxon>
        <taxon>Muroidea</taxon>
        <taxon>Muridae</taxon>
        <taxon>Murinae</taxon>
        <taxon>Rattus</taxon>
    </lineage>
</organism>
<dbReference type="AlphaFoldDB" id="A6J0L3"/>
<proteinExistence type="predicted"/>
<evidence type="ECO:0000256" key="1">
    <source>
        <dbReference type="SAM" id="MobiDB-lite"/>
    </source>
</evidence>
<protein>
    <submittedName>
        <fullName evidence="2">RCG21503</fullName>
    </submittedName>
</protein>
<feature type="region of interest" description="Disordered" evidence="1">
    <location>
        <begin position="1"/>
        <end position="31"/>
    </location>
</feature>
<evidence type="ECO:0000313" key="3">
    <source>
        <dbReference type="Proteomes" id="UP000234681"/>
    </source>
</evidence>
<dbReference type="Proteomes" id="UP000234681">
    <property type="component" value="Chromosome 12"/>
</dbReference>
<name>A6J0L3_RAT</name>
<evidence type="ECO:0000313" key="2">
    <source>
        <dbReference type="EMBL" id="EDM13453.1"/>
    </source>
</evidence>
<accession>A6J0L3</accession>
<gene>
    <name evidence="2" type="ORF">rCG_21503</name>
</gene>